<evidence type="ECO:0000256" key="3">
    <source>
        <dbReference type="SAM" id="MobiDB-lite"/>
    </source>
</evidence>
<dbReference type="InterPro" id="IPR000719">
    <property type="entry name" value="Prot_kinase_dom"/>
</dbReference>
<dbReference type="CDD" id="cd14066">
    <property type="entry name" value="STKc_IRAK"/>
    <property type="match status" value="1"/>
</dbReference>
<organism evidence="5 6">
    <name type="scientific">Musa balbisiana</name>
    <name type="common">Banana</name>
    <dbReference type="NCBI Taxonomy" id="52838"/>
    <lineage>
        <taxon>Eukaryota</taxon>
        <taxon>Viridiplantae</taxon>
        <taxon>Streptophyta</taxon>
        <taxon>Embryophyta</taxon>
        <taxon>Tracheophyta</taxon>
        <taxon>Spermatophyta</taxon>
        <taxon>Magnoliopsida</taxon>
        <taxon>Liliopsida</taxon>
        <taxon>Zingiberales</taxon>
        <taxon>Musaceae</taxon>
        <taxon>Musa</taxon>
    </lineage>
</organism>
<dbReference type="InterPro" id="IPR008266">
    <property type="entry name" value="Tyr_kinase_AS"/>
</dbReference>
<dbReference type="PROSITE" id="PS00109">
    <property type="entry name" value="PROTEIN_KINASE_TYR"/>
    <property type="match status" value="1"/>
</dbReference>
<dbReference type="CDD" id="cd00293">
    <property type="entry name" value="USP-like"/>
    <property type="match status" value="1"/>
</dbReference>
<dbReference type="STRING" id="52838.A0A4S8KEJ7"/>
<feature type="region of interest" description="Disordered" evidence="3">
    <location>
        <begin position="205"/>
        <end position="249"/>
    </location>
</feature>
<keyword evidence="1" id="KW-0547">Nucleotide-binding</keyword>
<dbReference type="AlphaFoldDB" id="A0A4S8KEJ7"/>
<feature type="compositionally biased region" description="Low complexity" evidence="3">
    <location>
        <begin position="275"/>
        <end position="292"/>
    </location>
</feature>
<keyword evidence="2" id="KW-0067">ATP-binding</keyword>
<sequence>MSTSQQPKQGKTDKGLDAPKNIVVAVKSSKEIPKTALVWALKHVVQPGDCITLIVVVSPHNSGRKLWGFPRFSGDCASGQGKPLSGGTLEQKCDITDSYSQMMLQLHDVYDSNKINIKIKIVSGSPCGAVAAESKQIQANWVVLDKQLKHEEKRCLEVLQCNIVSMKRSQAKVLRLNLVGSPKEEPQMPCEMPSKLDVLTGKTASNAEDTQNPVKGPAVTPTSSPEVGTPFTATEAGMSSGSSSDPGTSPFIVSKKISCLKIEEQIDTKEMPNLDVTSSESDSETESPSRTDMQPWMDEILGVNQTSSRELEEVAQRLNKRTHISTSKILLERLPKHDKESEIGYLSDKSDLNLSGNVRDAILLSRNVPPGPPPLCSICQQKAPVFGKPPRWFSYSELELATDGFSQTNFLAEGGFGSVHRGVLPDGQAIAVKQHKTASSQGDQEFCSEVEVLSCAQHRNVVMLIGFCIEDSRRLLVYEYICNGSLDSHLYGRHREPLEWSARQKVAVGAARGLRYLHEECRVGCIVHRDMRPNNILITHDFEPLVGDFGLARWQPNGDLGVETRVLGTFGYLAPEYAQSGQITEKADVYSFGVVLMELVTGRKAIDINRPRGQQCLIEWARPLLAEYAIDELIDPCLANRYREHEVRSMLHAASLCIRHDPHARPRMSQVLWMLEGDMAMESSYISSPGYGNGNRSGRMWLDRQWHRQHNVPFMQETSRVSGGKHSYEDLRGNMMLLTVKTAAARLTAHKAGPSHKRSTKVDGRSLLDDGHSKMKTWTFSLRLTIIV</sequence>
<feature type="compositionally biased region" description="Low complexity" evidence="3">
    <location>
        <begin position="239"/>
        <end position="249"/>
    </location>
</feature>
<dbReference type="FunFam" id="1.10.510.10:FF:000298">
    <property type="entry name" value="Adenine nucleotide alpha hydrolase-like domain kinase"/>
    <property type="match status" value="1"/>
</dbReference>
<dbReference type="GO" id="GO:0005524">
    <property type="term" value="F:ATP binding"/>
    <property type="evidence" value="ECO:0007669"/>
    <property type="project" value="UniProtKB-KW"/>
</dbReference>
<dbReference type="Gene3D" id="3.30.200.20">
    <property type="entry name" value="Phosphorylase Kinase, domain 1"/>
    <property type="match status" value="1"/>
</dbReference>
<dbReference type="PANTHER" id="PTHR47989:SF14">
    <property type="entry name" value="INACTIVE PROTEIN KINASE SELMODRAFT_444075"/>
    <property type="match status" value="1"/>
</dbReference>
<keyword evidence="6" id="KW-1185">Reference proteome</keyword>
<dbReference type="Proteomes" id="UP000317650">
    <property type="component" value="Chromosome 4"/>
</dbReference>
<dbReference type="FunFam" id="3.30.200.20:FF:000162">
    <property type="entry name" value="Adenine nucleotide alpha hydrolase-like domain kinase"/>
    <property type="match status" value="1"/>
</dbReference>
<protein>
    <recommendedName>
        <fullName evidence="4">Protein kinase domain-containing protein</fullName>
    </recommendedName>
</protein>
<dbReference type="Gene3D" id="1.10.510.10">
    <property type="entry name" value="Transferase(Phosphotransferase) domain 1"/>
    <property type="match status" value="1"/>
</dbReference>
<evidence type="ECO:0000259" key="4">
    <source>
        <dbReference type="PROSITE" id="PS50011"/>
    </source>
</evidence>
<dbReference type="InterPro" id="IPR001245">
    <property type="entry name" value="Ser-Thr/Tyr_kinase_cat_dom"/>
</dbReference>
<evidence type="ECO:0000313" key="6">
    <source>
        <dbReference type="Proteomes" id="UP000317650"/>
    </source>
</evidence>
<dbReference type="EMBL" id="PYDT01000001">
    <property type="protein sequence ID" value="THU73672.1"/>
    <property type="molecule type" value="Genomic_DNA"/>
</dbReference>
<dbReference type="InterPro" id="IPR011009">
    <property type="entry name" value="Kinase-like_dom_sf"/>
</dbReference>
<evidence type="ECO:0000256" key="2">
    <source>
        <dbReference type="ARBA" id="ARBA00022840"/>
    </source>
</evidence>
<evidence type="ECO:0000313" key="5">
    <source>
        <dbReference type="EMBL" id="THU73672.1"/>
    </source>
</evidence>
<proteinExistence type="predicted"/>
<dbReference type="FunFam" id="3.40.50.620:FF:000211">
    <property type="entry name" value="Dual-specific kinase DSK1-like"/>
    <property type="match status" value="1"/>
</dbReference>
<dbReference type="GO" id="GO:0004672">
    <property type="term" value="F:protein kinase activity"/>
    <property type="evidence" value="ECO:0007669"/>
    <property type="project" value="InterPro"/>
</dbReference>
<comment type="caution">
    <text evidence="5">The sequence shown here is derived from an EMBL/GenBank/DDBJ whole genome shotgun (WGS) entry which is preliminary data.</text>
</comment>
<accession>A0A4S8KEJ7</accession>
<reference evidence="5 6" key="1">
    <citation type="journal article" date="2019" name="Nat. Plants">
        <title>Genome sequencing of Musa balbisiana reveals subgenome evolution and function divergence in polyploid bananas.</title>
        <authorList>
            <person name="Yao X."/>
        </authorList>
    </citation>
    <scope>NUCLEOTIDE SEQUENCE [LARGE SCALE GENOMIC DNA]</scope>
    <source>
        <strain evidence="6">cv. DH-PKW</strain>
        <tissue evidence="5">Leaves</tissue>
    </source>
</reference>
<evidence type="ECO:0000256" key="1">
    <source>
        <dbReference type="ARBA" id="ARBA00022741"/>
    </source>
</evidence>
<dbReference type="SUPFAM" id="SSF56112">
    <property type="entry name" value="Protein kinase-like (PK-like)"/>
    <property type="match status" value="1"/>
</dbReference>
<dbReference type="PANTHER" id="PTHR47989">
    <property type="entry name" value="OS01G0750732 PROTEIN"/>
    <property type="match status" value="1"/>
</dbReference>
<gene>
    <name evidence="5" type="ORF">C4D60_Mb04t25340</name>
</gene>
<dbReference type="PROSITE" id="PS50011">
    <property type="entry name" value="PROTEIN_KINASE_DOM"/>
    <property type="match status" value="1"/>
</dbReference>
<dbReference type="InterPro" id="IPR014729">
    <property type="entry name" value="Rossmann-like_a/b/a_fold"/>
</dbReference>
<name>A0A4S8KEJ7_MUSBA</name>
<dbReference type="Pfam" id="PF07714">
    <property type="entry name" value="PK_Tyr_Ser-Thr"/>
    <property type="match status" value="1"/>
</dbReference>
<feature type="region of interest" description="Disordered" evidence="3">
    <location>
        <begin position="264"/>
        <end position="296"/>
    </location>
</feature>
<dbReference type="Gene3D" id="3.40.50.620">
    <property type="entry name" value="HUPs"/>
    <property type="match status" value="1"/>
</dbReference>
<feature type="domain" description="Protein kinase" evidence="4">
    <location>
        <begin position="405"/>
        <end position="686"/>
    </location>
</feature>